<dbReference type="InterPro" id="IPR007080">
    <property type="entry name" value="RNA_pol_Rpb1_1"/>
</dbReference>
<proteinExistence type="predicted"/>
<dbReference type="EC" id="2.7.7.6" evidence="1"/>
<dbReference type="AlphaFoldDB" id="A0A382B868"/>
<evidence type="ECO:0000256" key="4">
    <source>
        <dbReference type="ARBA" id="ARBA00022695"/>
    </source>
</evidence>
<dbReference type="PANTHER" id="PTHR19376:SF54">
    <property type="entry name" value="DNA-DIRECTED RNA POLYMERASE SUBUNIT BETA"/>
    <property type="match status" value="1"/>
</dbReference>
<sequence length="210" mass="24349">MADRTETSGTNFNAIRISIASPEQIMNWSHGEVTKPETINYRTLRPEKDGLFCERLFGPTKDWECFCGKYKRIRYRGVVCDRCGVEVTRSKVRRERMGHIKLAAPAAHIWFSKTTPSRLGLLLDLSPRNLERVLYFAQHIIVSVDEDARQETIEEERARYDLEVEKRQKASESELEVIRQKITELEETPDGPEVEVERMTAMVEMDAVKD</sequence>
<keyword evidence="3" id="KW-0808">Transferase</keyword>
<dbReference type="InterPro" id="IPR044893">
    <property type="entry name" value="RNA_pol_Rpb1_clamp_domain"/>
</dbReference>
<protein>
    <recommendedName>
        <fullName evidence="1">DNA-directed RNA polymerase</fullName>
        <ecNumber evidence="1">2.7.7.6</ecNumber>
    </recommendedName>
</protein>
<dbReference type="InterPro" id="IPR045867">
    <property type="entry name" value="DNA-dir_RpoC_beta_prime"/>
</dbReference>
<evidence type="ECO:0000256" key="5">
    <source>
        <dbReference type="ARBA" id="ARBA00023163"/>
    </source>
</evidence>
<evidence type="ECO:0000256" key="6">
    <source>
        <dbReference type="ARBA" id="ARBA00048552"/>
    </source>
</evidence>
<organism evidence="8">
    <name type="scientific">marine metagenome</name>
    <dbReference type="NCBI Taxonomy" id="408172"/>
    <lineage>
        <taxon>unclassified sequences</taxon>
        <taxon>metagenomes</taxon>
        <taxon>ecological metagenomes</taxon>
    </lineage>
</organism>
<dbReference type="PANTHER" id="PTHR19376">
    <property type="entry name" value="DNA-DIRECTED RNA POLYMERASE"/>
    <property type="match status" value="1"/>
</dbReference>
<evidence type="ECO:0000313" key="8">
    <source>
        <dbReference type="EMBL" id="SVB09427.1"/>
    </source>
</evidence>
<dbReference type="GO" id="GO:0003899">
    <property type="term" value="F:DNA-directed RNA polymerase activity"/>
    <property type="evidence" value="ECO:0007669"/>
    <property type="project" value="UniProtKB-EC"/>
</dbReference>
<feature type="non-terminal residue" evidence="8">
    <location>
        <position position="210"/>
    </location>
</feature>
<evidence type="ECO:0000256" key="2">
    <source>
        <dbReference type="ARBA" id="ARBA00022478"/>
    </source>
</evidence>
<dbReference type="SUPFAM" id="SSF64484">
    <property type="entry name" value="beta and beta-prime subunits of DNA dependent RNA-polymerase"/>
    <property type="match status" value="1"/>
</dbReference>
<dbReference type="GO" id="GO:0006351">
    <property type="term" value="P:DNA-templated transcription"/>
    <property type="evidence" value="ECO:0007669"/>
    <property type="project" value="InterPro"/>
</dbReference>
<dbReference type="Pfam" id="PF04997">
    <property type="entry name" value="RNA_pol_Rpb1_1"/>
    <property type="match status" value="1"/>
</dbReference>
<name>A0A382B868_9ZZZZ</name>
<accession>A0A382B868</accession>
<evidence type="ECO:0000259" key="7">
    <source>
        <dbReference type="Pfam" id="PF04997"/>
    </source>
</evidence>
<feature type="domain" description="RNA polymerase Rpb1" evidence="7">
    <location>
        <begin position="11"/>
        <end position="176"/>
    </location>
</feature>
<reference evidence="8" key="1">
    <citation type="submission" date="2018-05" db="EMBL/GenBank/DDBJ databases">
        <authorList>
            <person name="Lanie J.A."/>
            <person name="Ng W.-L."/>
            <person name="Kazmierczak K.M."/>
            <person name="Andrzejewski T.M."/>
            <person name="Davidsen T.M."/>
            <person name="Wayne K.J."/>
            <person name="Tettelin H."/>
            <person name="Glass J.I."/>
            <person name="Rusch D."/>
            <person name="Podicherti R."/>
            <person name="Tsui H.-C.T."/>
            <person name="Winkler M.E."/>
        </authorList>
    </citation>
    <scope>NUCLEOTIDE SEQUENCE</scope>
</reference>
<comment type="catalytic activity">
    <reaction evidence="6">
        <text>RNA(n) + a ribonucleoside 5'-triphosphate = RNA(n+1) + diphosphate</text>
        <dbReference type="Rhea" id="RHEA:21248"/>
        <dbReference type="Rhea" id="RHEA-COMP:14527"/>
        <dbReference type="Rhea" id="RHEA-COMP:17342"/>
        <dbReference type="ChEBI" id="CHEBI:33019"/>
        <dbReference type="ChEBI" id="CHEBI:61557"/>
        <dbReference type="ChEBI" id="CHEBI:140395"/>
        <dbReference type="EC" id="2.7.7.6"/>
    </reaction>
</comment>
<evidence type="ECO:0000256" key="1">
    <source>
        <dbReference type="ARBA" id="ARBA00012418"/>
    </source>
</evidence>
<keyword evidence="4" id="KW-0548">Nucleotidyltransferase</keyword>
<evidence type="ECO:0000256" key="3">
    <source>
        <dbReference type="ARBA" id="ARBA00022679"/>
    </source>
</evidence>
<dbReference type="EMBL" id="UINC01028440">
    <property type="protein sequence ID" value="SVB09427.1"/>
    <property type="molecule type" value="Genomic_DNA"/>
</dbReference>
<dbReference type="Gene3D" id="4.10.860.120">
    <property type="entry name" value="RNA polymerase II, clamp domain"/>
    <property type="match status" value="1"/>
</dbReference>
<gene>
    <name evidence="8" type="ORF">METZ01_LOCUS162281</name>
</gene>
<keyword evidence="2" id="KW-0240">DNA-directed RNA polymerase</keyword>
<keyword evidence="5" id="KW-0804">Transcription</keyword>
<dbReference type="GO" id="GO:0000428">
    <property type="term" value="C:DNA-directed RNA polymerase complex"/>
    <property type="evidence" value="ECO:0007669"/>
    <property type="project" value="UniProtKB-KW"/>
</dbReference>
<dbReference type="GO" id="GO:0003677">
    <property type="term" value="F:DNA binding"/>
    <property type="evidence" value="ECO:0007669"/>
    <property type="project" value="InterPro"/>
</dbReference>